<dbReference type="AlphaFoldDB" id="A0A1W0X2T2"/>
<gene>
    <name evidence="2" type="ORF">BV898_04335</name>
</gene>
<name>A0A1W0X2T2_HYPEX</name>
<organism evidence="2 3">
    <name type="scientific">Hypsibius exemplaris</name>
    <name type="common">Freshwater tardigrade</name>
    <dbReference type="NCBI Taxonomy" id="2072580"/>
    <lineage>
        <taxon>Eukaryota</taxon>
        <taxon>Metazoa</taxon>
        <taxon>Ecdysozoa</taxon>
        <taxon>Tardigrada</taxon>
        <taxon>Eutardigrada</taxon>
        <taxon>Parachela</taxon>
        <taxon>Hypsibioidea</taxon>
        <taxon>Hypsibiidae</taxon>
        <taxon>Hypsibius</taxon>
    </lineage>
</organism>
<accession>A0A1W0X2T2</accession>
<dbReference type="SUPFAM" id="SSF54928">
    <property type="entry name" value="RNA-binding domain, RBD"/>
    <property type="match status" value="1"/>
</dbReference>
<evidence type="ECO:0000313" key="2">
    <source>
        <dbReference type="EMBL" id="OQV21758.1"/>
    </source>
</evidence>
<dbReference type="InterPro" id="IPR035979">
    <property type="entry name" value="RBD_domain_sf"/>
</dbReference>
<feature type="region of interest" description="Disordered" evidence="1">
    <location>
        <begin position="150"/>
        <end position="169"/>
    </location>
</feature>
<protein>
    <submittedName>
        <fullName evidence="2">Uncharacterized protein</fullName>
    </submittedName>
</protein>
<feature type="compositionally biased region" description="Basic and acidic residues" evidence="1">
    <location>
        <begin position="150"/>
        <end position="163"/>
    </location>
</feature>
<sequence>MSTVHNNREGIVGGLVGQHYAFLDIASVELAEKYFLKLAGQAKVEYFAVIKYNQAGFQRKKKIPVEYNKVCFEGLDATTSIDTIQALFPSAKSCQGESLESSLLESDGCATVIFPDKNVAKFALQQAQASGTLNGMPVFAPFARLPKRETTKQRKTREFKEQLKVQQKY</sequence>
<comment type="caution">
    <text evidence="2">The sequence shown here is derived from an EMBL/GenBank/DDBJ whole genome shotgun (WGS) entry which is preliminary data.</text>
</comment>
<keyword evidence="3" id="KW-1185">Reference proteome</keyword>
<reference evidence="3" key="1">
    <citation type="submission" date="2017-01" db="EMBL/GenBank/DDBJ databases">
        <title>Comparative genomics of anhydrobiosis in the tardigrade Hypsibius dujardini.</title>
        <authorList>
            <person name="Yoshida Y."/>
            <person name="Koutsovoulos G."/>
            <person name="Laetsch D."/>
            <person name="Stevens L."/>
            <person name="Kumar S."/>
            <person name="Horikawa D."/>
            <person name="Ishino K."/>
            <person name="Komine S."/>
            <person name="Tomita M."/>
            <person name="Blaxter M."/>
            <person name="Arakawa K."/>
        </authorList>
    </citation>
    <scope>NUCLEOTIDE SEQUENCE [LARGE SCALE GENOMIC DNA]</scope>
    <source>
        <strain evidence="3">Z151</strain>
    </source>
</reference>
<dbReference type="GO" id="GO:0003676">
    <property type="term" value="F:nucleic acid binding"/>
    <property type="evidence" value="ECO:0007669"/>
    <property type="project" value="InterPro"/>
</dbReference>
<dbReference type="Proteomes" id="UP000192578">
    <property type="component" value="Unassembled WGS sequence"/>
</dbReference>
<evidence type="ECO:0000313" key="3">
    <source>
        <dbReference type="Proteomes" id="UP000192578"/>
    </source>
</evidence>
<dbReference type="EMBL" id="MTYJ01000021">
    <property type="protein sequence ID" value="OQV21758.1"/>
    <property type="molecule type" value="Genomic_DNA"/>
</dbReference>
<proteinExistence type="predicted"/>
<evidence type="ECO:0000256" key="1">
    <source>
        <dbReference type="SAM" id="MobiDB-lite"/>
    </source>
</evidence>